<organism evidence="9 10">
    <name type="scientific">Parathermosynechococcus lividus PCC 6715</name>
    <dbReference type="NCBI Taxonomy" id="1917166"/>
    <lineage>
        <taxon>Bacteria</taxon>
        <taxon>Bacillati</taxon>
        <taxon>Cyanobacteriota</taxon>
        <taxon>Cyanophyceae</taxon>
        <taxon>Acaryochloridales</taxon>
        <taxon>Thermosynechococcaceae</taxon>
        <taxon>Parathermosynechococcus</taxon>
    </lineage>
</organism>
<keyword evidence="8" id="KW-0408">Iron</keyword>
<keyword evidence="7" id="KW-0479">Metal-binding</keyword>
<dbReference type="PANTHER" id="PTHR33202">
    <property type="entry name" value="ZINC UPTAKE REGULATION PROTEIN"/>
    <property type="match status" value="1"/>
</dbReference>
<dbReference type="SUPFAM" id="SSF46785">
    <property type="entry name" value="Winged helix' DNA-binding domain"/>
    <property type="match status" value="1"/>
</dbReference>
<evidence type="ECO:0000313" key="10">
    <source>
        <dbReference type="Proteomes" id="UP000231057"/>
    </source>
</evidence>
<evidence type="ECO:0000256" key="7">
    <source>
        <dbReference type="PIRSR" id="PIRSR602481-1"/>
    </source>
</evidence>
<dbReference type="AlphaFoldDB" id="A0A2D2Q0E6"/>
<dbReference type="Proteomes" id="UP000231057">
    <property type="component" value="Chromosome"/>
</dbReference>
<gene>
    <name evidence="9" type="ORF">BRW62_03585</name>
</gene>
<evidence type="ECO:0000256" key="6">
    <source>
        <dbReference type="ARBA" id="ARBA00023163"/>
    </source>
</evidence>
<dbReference type="RefSeq" id="WP_099798330.1">
    <property type="nucleotide sequence ID" value="NZ_CP018092.1"/>
</dbReference>
<dbReference type="CDD" id="cd07153">
    <property type="entry name" value="Fur_like"/>
    <property type="match status" value="1"/>
</dbReference>
<accession>A0A2D2Q0E6</accession>
<proteinExistence type="inferred from homology"/>
<dbReference type="GO" id="GO:0000976">
    <property type="term" value="F:transcription cis-regulatory region binding"/>
    <property type="evidence" value="ECO:0007669"/>
    <property type="project" value="TreeGrafter"/>
</dbReference>
<evidence type="ECO:0000256" key="8">
    <source>
        <dbReference type="PIRSR" id="PIRSR602481-2"/>
    </source>
</evidence>
<comment type="cofactor">
    <cofactor evidence="7">
        <name>Zn(2+)</name>
        <dbReference type="ChEBI" id="CHEBI:29105"/>
    </cofactor>
    <text evidence="7">Binds 1 zinc ion per subunit.</text>
</comment>
<feature type="binding site" evidence="7">
    <location>
        <position position="81"/>
    </location>
    <ligand>
        <name>Zn(2+)</name>
        <dbReference type="ChEBI" id="CHEBI:29105"/>
    </ligand>
</feature>
<dbReference type="KEGG" id="slw:BRW62_03585"/>
<dbReference type="GO" id="GO:0045892">
    <property type="term" value="P:negative regulation of DNA-templated transcription"/>
    <property type="evidence" value="ECO:0007669"/>
    <property type="project" value="TreeGrafter"/>
</dbReference>
<feature type="binding site" evidence="7">
    <location>
        <position position="124"/>
    </location>
    <ligand>
        <name>Zn(2+)</name>
        <dbReference type="ChEBI" id="CHEBI:29105"/>
    </ligand>
</feature>
<sequence length="130" mass="14729">MPPRRTRSQSIVLEALKASGRSLSAQELYLELRQRQTPLGLATVYRTLDALKVNGVVQARPLATGELVYNLVQQDQHYLTCLHCGVSVTIDSCPVQHLEAELRQSHNFEIFYHTLEFFGLCQSCQQTLLK</sequence>
<keyword evidence="5" id="KW-0238">DNA-binding</keyword>
<evidence type="ECO:0000313" key="9">
    <source>
        <dbReference type="EMBL" id="ATS17976.1"/>
    </source>
</evidence>
<dbReference type="InterPro" id="IPR002481">
    <property type="entry name" value="FUR"/>
</dbReference>
<comment type="similarity">
    <text evidence="1">Belongs to the Fur family.</text>
</comment>
<name>A0A2D2Q0E6_PARLV</name>
<keyword evidence="4" id="KW-0805">Transcription regulation</keyword>
<feature type="binding site" evidence="7">
    <location>
        <position position="84"/>
    </location>
    <ligand>
        <name>Zn(2+)</name>
        <dbReference type="ChEBI" id="CHEBI:29105"/>
    </ligand>
</feature>
<keyword evidence="6" id="KW-0804">Transcription</keyword>
<feature type="binding site" evidence="7">
    <location>
        <position position="121"/>
    </location>
    <ligand>
        <name>Zn(2+)</name>
        <dbReference type="ChEBI" id="CHEBI:29105"/>
    </ligand>
</feature>
<evidence type="ECO:0000256" key="1">
    <source>
        <dbReference type="ARBA" id="ARBA00007957"/>
    </source>
</evidence>
<keyword evidence="10" id="KW-1185">Reference proteome</keyword>
<evidence type="ECO:0000256" key="3">
    <source>
        <dbReference type="ARBA" id="ARBA00022833"/>
    </source>
</evidence>
<dbReference type="InterPro" id="IPR043135">
    <property type="entry name" value="Fur_C"/>
</dbReference>
<keyword evidence="2" id="KW-0678">Repressor</keyword>
<dbReference type="InterPro" id="IPR036388">
    <property type="entry name" value="WH-like_DNA-bd_sf"/>
</dbReference>
<dbReference type="PANTHER" id="PTHR33202:SF19">
    <property type="entry name" value="FERRIC UPTAKE REGULATION PROTEIN"/>
    <property type="match status" value="1"/>
</dbReference>
<dbReference type="OrthoDB" id="8659436at2"/>
<reference evidence="10" key="2">
    <citation type="journal article" date="2022" name="Front. Microbiol.">
        <title>Comparative Genomic Analysis Revealed Distinct Molecular Components and Organization of CO2-Concentrating Mechanism in Thermophilic Cyanobacteria.</title>
        <authorList>
            <person name="Tang J."/>
            <person name="Zhou H."/>
            <person name="Yao D."/>
            <person name="Riaz S."/>
            <person name="You D."/>
            <person name="Klepacz-Smolka A."/>
            <person name="Daroch M."/>
        </authorList>
    </citation>
    <scope>NUCLEOTIDE SEQUENCE [LARGE SCALE GENOMIC DNA]</scope>
    <source>
        <strain evidence="10">PCC 6715</strain>
    </source>
</reference>
<feature type="binding site" evidence="8">
    <location>
        <position position="113"/>
    </location>
    <ligand>
        <name>Fe cation</name>
        <dbReference type="ChEBI" id="CHEBI:24875"/>
    </ligand>
</feature>
<comment type="cofactor">
    <cofactor evidence="8">
        <name>Mn(2+)</name>
        <dbReference type="ChEBI" id="CHEBI:29035"/>
    </cofactor>
    <cofactor evidence="8">
        <name>Fe(2+)</name>
        <dbReference type="ChEBI" id="CHEBI:29033"/>
    </cofactor>
    <text evidence="8">Binds 1 Mn(2+) or Fe(2+) ion per subunit.</text>
</comment>
<dbReference type="Gene3D" id="1.10.10.10">
    <property type="entry name" value="Winged helix-like DNA-binding domain superfamily/Winged helix DNA-binding domain"/>
    <property type="match status" value="1"/>
</dbReference>
<dbReference type="GO" id="GO:0008270">
    <property type="term" value="F:zinc ion binding"/>
    <property type="evidence" value="ECO:0007669"/>
    <property type="project" value="TreeGrafter"/>
</dbReference>
<evidence type="ECO:0000256" key="5">
    <source>
        <dbReference type="ARBA" id="ARBA00023125"/>
    </source>
</evidence>
<dbReference type="Pfam" id="PF01475">
    <property type="entry name" value="FUR"/>
    <property type="match status" value="1"/>
</dbReference>
<keyword evidence="3 7" id="KW-0862">Zinc</keyword>
<evidence type="ECO:0000256" key="2">
    <source>
        <dbReference type="ARBA" id="ARBA00022491"/>
    </source>
</evidence>
<dbReference type="InterPro" id="IPR036390">
    <property type="entry name" value="WH_DNA-bd_sf"/>
</dbReference>
<evidence type="ECO:0000256" key="4">
    <source>
        <dbReference type="ARBA" id="ARBA00023015"/>
    </source>
</evidence>
<dbReference type="EMBL" id="CP018092">
    <property type="protein sequence ID" value="ATS17976.1"/>
    <property type="molecule type" value="Genomic_DNA"/>
</dbReference>
<protein>
    <submittedName>
        <fullName evidence="9">Transcriptional repressor</fullName>
    </submittedName>
</protein>
<dbReference type="GO" id="GO:0003700">
    <property type="term" value="F:DNA-binding transcription factor activity"/>
    <property type="evidence" value="ECO:0007669"/>
    <property type="project" value="InterPro"/>
</dbReference>
<reference evidence="9 10" key="1">
    <citation type="submission" date="2016-11" db="EMBL/GenBank/DDBJ databases">
        <title>Complete genome sequence of thermophilic cyanobacteria strain Synechococcus sp. PCC6715.</title>
        <authorList>
            <person name="Tang J."/>
            <person name="Daroch M."/>
            <person name="Liang Y."/>
            <person name="Jiang D."/>
            <person name="Shah M."/>
        </authorList>
    </citation>
    <scope>NUCLEOTIDE SEQUENCE [LARGE SCALE GENOMIC DNA]</scope>
    <source>
        <strain evidence="9 10">PCC 6715</strain>
    </source>
</reference>
<dbReference type="GO" id="GO:1900376">
    <property type="term" value="P:regulation of secondary metabolite biosynthetic process"/>
    <property type="evidence" value="ECO:0007669"/>
    <property type="project" value="TreeGrafter"/>
</dbReference>
<dbReference type="FunFam" id="1.10.10.10:FF:000459">
    <property type="entry name" value="Ferric uptake regulation protein"/>
    <property type="match status" value="1"/>
</dbReference>
<dbReference type="Gene3D" id="3.30.1490.190">
    <property type="match status" value="1"/>
</dbReference>